<dbReference type="AlphaFoldDB" id="A0AAI9TUD3"/>
<dbReference type="EMBL" id="MLGG01000090">
    <property type="protein sequence ID" value="KAK1445841.1"/>
    <property type="molecule type" value="Genomic_DNA"/>
</dbReference>
<protein>
    <submittedName>
        <fullName evidence="2">Uncharacterized protein</fullName>
    </submittedName>
</protein>
<name>A0AAI9TUD3_9PEZI</name>
<proteinExistence type="predicted"/>
<evidence type="ECO:0000313" key="3">
    <source>
        <dbReference type="Proteomes" id="UP001239795"/>
    </source>
</evidence>
<comment type="caution">
    <text evidence="2">The sequence shown here is derived from an EMBL/GenBank/DDBJ whole genome shotgun (WGS) entry which is preliminary data.</text>
</comment>
<gene>
    <name evidence="2" type="ORF">CMEL01_10084</name>
</gene>
<evidence type="ECO:0000313" key="2">
    <source>
        <dbReference type="EMBL" id="KAK1445841.1"/>
    </source>
</evidence>
<feature type="region of interest" description="Disordered" evidence="1">
    <location>
        <begin position="1"/>
        <end position="34"/>
    </location>
</feature>
<sequence>MRNTVVPHLRTGDLRAESLAAGGTAEGRGPTGRSSAFSFFRDPAMDCAPCVHALSRMNEQPVKWIRQPHCDSLGLARWISNGRSRSQVVGFSGRGPRHGP</sequence>
<organism evidence="2 3">
    <name type="scientific">Colletotrichum melonis</name>
    <dbReference type="NCBI Taxonomy" id="1209925"/>
    <lineage>
        <taxon>Eukaryota</taxon>
        <taxon>Fungi</taxon>
        <taxon>Dikarya</taxon>
        <taxon>Ascomycota</taxon>
        <taxon>Pezizomycotina</taxon>
        <taxon>Sordariomycetes</taxon>
        <taxon>Hypocreomycetidae</taxon>
        <taxon>Glomerellales</taxon>
        <taxon>Glomerellaceae</taxon>
        <taxon>Colletotrichum</taxon>
        <taxon>Colletotrichum acutatum species complex</taxon>
    </lineage>
</organism>
<reference evidence="2 3" key="1">
    <citation type="submission" date="2016-10" db="EMBL/GenBank/DDBJ databases">
        <title>The genome sequence of Colletotrichum fioriniae PJ7.</title>
        <authorList>
            <person name="Baroncelli R."/>
        </authorList>
    </citation>
    <scope>NUCLEOTIDE SEQUENCE [LARGE SCALE GENOMIC DNA]</scope>
    <source>
        <strain evidence="2">Col 31</strain>
    </source>
</reference>
<dbReference type="Proteomes" id="UP001239795">
    <property type="component" value="Unassembled WGS sequence"/>
</dbReference>
<evidence type="ECO:0000256" key="1">
    <source>
        <dbReference type="SAM" id="MobiDB-lite"/>
    </source>
</evidence>
<keyword evidence="3" id="KW-1185">Reference proteome</keyword>
<accession>A0AAI9TUD3</accession>